<evidence type="ECO:0000256" key="1">
    <source>
        <dbReference type="SAM" id="SignalP"/>
    </source>
</evidence>
<accession>A0A0F5J845</accession>
<sequence>MKYCLAFLLFILLACQQNQKGTVPEINPDLFINKEIKLSDIADSVIYVSFDTTVIFRGIRHCEYIDSFILISTGDELLKYDNSGNYIQTIGSSGPGPEEYTRCLQFTVDREDKRIFILCNPEVIVYSLDGSFLNRIKLPDNLNPIYIKYQNQSLYCFSLIHTSINQSPYLWGRVDANNGRIITLKPNTDIKFTSDEISIRGNYTCQSADGTLLYWNHFNDTIFHLNDSQESIAYLWSKGSFRLTPAKMTDKTDNSCLKARTILDTPNYLFIEYRQNSEYNLCLYDKSRDLFFRHPAREILNDIDEGIPVSIYDCWSIGKREYLIFSYLAQEVKEKLSHTTSRKLAEWANGLKEEDNDVLILVRLK</sequence>
<evidence type="ECO:0000313" key="2">
    <source>
        <dbReference type="EMBL" id="KKB53984.1"/>
    </source>
</evidence>
<dbReference type="PROSITE" id="PS51257">
    <property type="entry name" value="PROKAR_LIPOPROTEIN"/>
    <property type="match status" value="1"/>
</dbReference>
<dbReference type="PATRIC" id="fig|1203610.3.peg.3633"/>
<evidence type="ECO:0000313" key="3">
    <source>
        <dbReference type="Proteomes" id="UP000033035"/>
    </source>
</evidence>
<dbReference type="SUPFAM" id="SSF63825">
    <property type="entry name" value="YWTD domain"/>
    <property type="match status" value="1"/>
</dbReference>
<dbReference type="AlphaFoldDB" id="A0A0F5J845"/>
<name>A0A0F5J845_9BACT</name>
<feature type="chain" id="PRO_5002489775" description="6-bladed beta-propeller" evidence="1">
    <location>
        <begin position="21"/>
        <end position="365"/>
    </location>
</feature>
<feature type="signal peptide" evidence="1">
    <location>
        <begin position="1"/>
        <end position="20"/>
    </location>
</feature>
<dbReference type="Proteomes" id="UP000033035">
    <property type="component" value="Unassembled WGS sequence"/>
</dbReference>
<dbReference type="Pfam" id="PF17170">
    <property type="entry name" value="DUF5128"/>
    <property type="match status" value="1"/>
</dbReference>
<comment type="caution">
    <text evidence="2">The sequence shown here is derived from an EMBL/GenBank/DDBJ whole genome shotgun (WGS) entry which is preliminary data.</text>
</comment>
<keyword evidence="3" id="KW-1185">Reference proteome</keyword>
<proteinExistence type="predicted"/>
<evidence type="ECO:0008006" key="4">
    <source>
        <dbReference type="Google" id="ProtNLM"/>
    </source>
</evidence>
<dbReference type="InterPro" id="IPR011042">
    <property type="entry name" value="6-blade_b-propeller_TolB-like"/>
</dbReference>
<gene>
    <name evidence="2" type="ORF">HMPREF1536_03565</name>
</gene>
<dbReference type="HOGENOM" id="CLU_751546_0_0_10"/>
<reference evidence="2 3" key="1">
    <citation type="submission" date="2013-04" db="EMBL/GenBank/DDBJ databases">
        <title>The Genome Sequence of Parabacteroides gordonii DSM 23371.</title>
        <authorList>
            <consortium name="The Broad Institute Genomics Platform"/>
            <person name="Earl A."/>
            <person name="Ward D."/>
            <person name="Feldgarden M."/>
            <person name="Gevers D."/>
            <person name="Martens E."/>
            <person name="Sakamoto M."/>
            <person name="Benno Y."/>
            <person name="Suzuki N."/>
            <person name="Matsunaga N."/>
            <person name="Koshihara K."/>
            <person name="Seki M."/>
            <person name="Komiya H."/>
            <person name="Walker B."/>
            <person name="Young S."/>
            <person name="Zeng Q."/>
            <person name="Gargeya S."/>
            <person name="Fitzgerald M."/>
            <person name="Haas B."/>
            <person name="Abouelleil A."/>
            <person name="Allen A.W."/>
            <person name="Alvarado L."/>
            <person name="Arachchi H.M."/>
            <person name="Berlin A.M."/>
            <person name="Chapman S.B."/>
            <person name="Gainer-Dewar J."/>
            <person name="Goldberg J."/>
            <person name="Griggs A."/>
            <person name="Gujja S."/>
            <person name="Hansen M."/>
            <person name="Howarth C."/>
            <person name="Imamovic A."/>
            <person name="Ireland A."/>
            <person name="Larimer J."/>
            <person name="McCowan C."/>
            <person name="Murphy C."/>
            <person name="Pearson M."/>
            <person name="Poon T.W."/>
            <person name="Priest M."/>
            <person name="Roberts A."/>
            <person name="Saif S."/>
            <person name="Shea T."/>
            <person name="Sisk P."/>
            <person name="Sykes S."/>
            <person name="Wortman J."/>
            <person name="Nusbaum C."/>
            <person name="Birren B."/>
        </authorList>
    </citation>
    <scope>NUCLEOTIDE SEQUENCE [LARGE SCALE GENOMIC DNA]</scope>
    <source>
        <strain evidence="2 3">MS-1</strain>
    </source>
</reference>
<organism evidence="2 3">
    <name type="scientific">Parabacteroides gordonii MS-1 = DSM 23371</name>
    <dbReference type="NCBI Taxonomy" id="1203610"/>
    <lineage>
        <taxon>Bacteria</taxon>
        <taxon>Pseudomonadati</taxon>
        <taxon>Bacteroidota</taxon>
        <taxon>Bacteroidia</taxon>
        <taxon>Bacteroidales</taxon>
        <taxon>Tannerellaceae</taxon>
        <taxon>Parabacteroides</taxon>
    </lineage>
</organism>
<dbReference type="EMBL" id="AQHW01000017">
    <property type="protein sequence ID" value="KKB53984.1"/>
    <property type="molecule type" value="Genomic_DNA"/>
</dbReference>
<dbReference type="STRING" id="1203610.HMPREF1536_03565"/>
<protein>
    <recommendedName>
        <fullName evidence="4">6-bladed beta-propeller</fullName>
    </recommendedName>
</protein>
<dbReference type="Gene3D" id="2.120.10.30">
    <property type="entry name" value="TolB, C-terminal domain"/>
    <property type="match status" value="1"/>
</dbReference>
<dbReference type="RefSeq" id="WP_028726781.1">
    <property type="nucleotide sequence ID" value="NZ_AUAE01000010.1"/>
</dbReference>
<keyword evidence="1" id="KW-0732">Signal</keyword>